<keyword evidence="4" id="KW-0804">Transcription</keyword>
<evidence type="ECO:0000259" key="5">
    <source>
        <dbReference type="PROSITE" id="PS50931"/>
    </source>
</evidence>
<name>A0A255YY69_9PROT</name>
<dbReference type="Pfam" id="PF00126">
    <property type="entry name" value="HTH_1"/>
    <property type="match status" value="1"/>
</dbReference>
<dbReference type="AlphaFoldDB" id="A0A255YY69"/>
<dbReference type="Gene3D" id="1.10.10.10">
    <property type="entry name" value="Winged helix-like DNA-binding domain superfamily/Winged helix DNA-binding domain"/>
    <property type="match status" value="1"/>
</dbReference>
<keyword evidence="3" id="KW-0238">DNA-binding</keyword>
<dbReference type="PROSITE" id="PS50931">
    <property type="entry name" value="HTH_LYSR"/>
    <property type="match status" value="1"/>
</dbReference>
<dbReference type="GO" id="GO:0006351">
    <property type="term" value="P:DNA-templated transcription"/>
    <property type="evidence" value="ECO:0007669"/>
    <property type="project" value="TreeGrafter"/>
</dbReference>
<reference evidence="6 7" key="1">
    <citation type="submission" date="2017-07" db="EMBL/GenBank/DDBJ databases">
        <title>Niveispirillum cyanobacteriorum sp. nov., isolated from cyanobacterial aggregates in a eutrophic lake.</title>
        <authorList>
            <person name="Cai H."/>
        </authorList>
    </citation>
    <scope>NUCLEOTIDE SEQUENCE [LARGE SCALE GENOMIC DNA]</scope>
    <source>
        <strain evidence="7">TH1-14</strain>
    </source>
</reference>
<dbReference type="SUPFAM" id="SSF46785">
    <property type="entry name" value="Winged helix' DNA-binding domain"/>
    <property type="match status" value="1"/>
</dbReference>
<evidence type="ECO:0000313" key="6">
    <source>
        <dbReference type="EMBL" id="OYQ34176.1"/>
    </source>
</evidence>
<dbReference type="Pfam" id="PF03466">
    <property type="entry name" value="LysR_substrate"/>
    <property type="match status" value="1"/>
</dbReference>
<dbReference type="EMBL" id="NOXU01000029">
    <property type="protein sequence ID" value="OYQ34176.1"/>
    <property type="molecule type" value="Genomic_DNA"/>
</dbReference>
<proteinExistence type="inferred from homology"/>
<dbReference type="SUPFAM" id="SSF53850">
    <property type="entry name" value="Periplasmic binding protein-like II"/>
    <property type="match status" value="1"/>
</dbReference>
<dbReference type="RefSeq" id="WP_094456585.1">
    <property type="nucleotide sequence ID" value="NZ_NOXU01000029.1"/>
</dbReference>
<keyword evidence="2" id="KW-0805">Transcription regulation</keyword>
<evidence type="ECO:0000256" key="4">
    <source>
        <dbReference type="ARBA" id="ARBA00023163"/>
    </source>
</evidence>
<dbReference type="GO" id="GO:0003700">
    <property type="term" value="F:DNA-binding transcription factor activity"/>
    <property type="evidence" value="ECO:0007669"/>
    <property type="project" value="InterPro"/>
</dbReference>
<gene>
    <name evidence="6" type="ORF">CHU95_12005</name>
</gene>
<organism evidence="6 7">
    <name type="scientific">Niveispirillum lacus</name>
    <dbReference type="NCBI Taxonomy" id="1981099"/>
    <lineage>
        <taxon>Bacteria</taxon>
        <taxon>Pseudomonadati</taxon>
        <taxon>Pseudomonadota</taxon>
        <taxon>Alphaproteobacteria</taxon>
        <taxon>Rhodospirillales</taxon>
        <taxon>Azospirillaceae</taxon>
        <taxon>Niveispirillum</taxon>
    </lineage>
</organism>
<evidence type="ECO:0000256" key="2">
    <source>
        <dbReference type="ARBA" id="ARBA00023015"/>
    </source>
</evidence>
<dbReference type="GO" id="GO:0043565">
    <property type="term" value="F:sequence-specific DNA binding"/>
    <property type="evidence" value="ECO:0007669"/>
    <property type="project" value="TreeGrafter"/>
</dbReference>
<evidence type="ECO:0000256" key="3">
    <source>
        <dbReference type="ARBA" id="ARBA00023125"/>
    </source>
</evidence>
<evidence type="ECO:0000256" key="1">
    <source>
        <dbReference type="ARBA" id="ARBA00009437"/>
    </source>
</evidence>
<dbReference type="InterPro" id="IPR036388">
    <property type="entry name" value="WH-like_DNA-bd_sf"/>
</dbReference>
<evidence type="ECO:0000313" key="7">
    <source>
        <dbReference type="Proteomes" id="UP000216998"/>
    </source>
</evidence>
<keyword evidence="7" id="KW-1185">Reference proteome</keyword>
<dbReference type="OrthoDB" id="7333438at2"/>
<dbReference type="Gene3D" id="3.40.190.290">
    <property type="match status" value="1"/>
</dbReference>
<dbReference type="InterPro" id="IPR000847">
    <property type="entry name" value="LysR_HTH_N"/>
</dbReference>
<dbReference type="PANTHER" id="PTHR30537">
    <property type="entry name" value="HTH-TYPE TRANSCRIPTIONAL REGULATOR"/>
    <property type="match status" value="1"/>
</dbReference>
<feature type="domain" description="HTH lysR-type" evidence="5">
    <location>
        <begin position="5"/>
        <end position="62"/>
    </location>
</feature>
<dbReference type="InterPro" id="IPR058163">
    <property type="entry name" value="LysR-type_TF_proteobact-type"/>
</dbReference>
<sequence length="299" mass="32716">MANRFDWDDLQSFLAVARSGRLTLAAKRMGVDHTTLGRRLTGLEQALGTTLFERHATGYSLTQAGETLLQSAEVMEGMALTIQEELSGAGAKLSGAVRIGTPDGFGSFFLAPRIGRLGALHPDLEVQLVAMPRLFSLSKREADIAVTLAQPEAGRLHARKLTDYELGLYAARSYLETAPPIGGPGDLAAHRFISYIDDLLYTPELDYVPQVSRDIRPYLKSASLVAQFRAVQAGSGIAILPCFMAAGEKDLVRLLPGEVKLIRSFWLVIHSDVRHLSRIRVAAEFIAEEVKRNARLFQG</sequence>
<dbReference type="InterPro" id="IPR036390">
    <property type="entry name" value="WH_DNA-bd_sf"/>
</dbReference>
<protein>
    <submittedName>
        <fullName evidence="6">LysR family transcriptional regulator</fullName>
    </submittedName>
</protein>
<dbReference type="Proteomes" id="UP000216998">
    <property type="component" value="Unassembled WGS sequence"/>
</dbReference>
<comment type="caution">
    <text evidence="6">The sequence shown here is derived from an EMBL/GenBank/DDBJ whole genome shotgun (WGS) entry which is preliminary data.</text>
</comment>
<dbReference type="InterPro" id="IPR005119">
    <property type="entry name" value="LysR_subst-bd"/>
</dbReference>
<comment type="similarity">
    <text evidence="1">Belongs to the LysR transcriptional regulatory family.</text>
</comment>
<dbReference type="PANTHER" id="PTHR30537:SF3">
    <property type="entry name" value="TRANSCRIPTIONAL REGULATORY PROTEIN"/>
    <property type="match status" value="1"/>
</dbReference>
<accession>A0A255YY69</accession>